<dbReference type="AlphaFoldDB" id="A0A2P2QNT6"/>
<proteinExistence type="predicted"/>
<dbReference type="EMBL" id="GGEC01088101">
    <property type="protein sequence ID" value="MBX68585.1"/>
    <property type="molecule type" value="Transcribed_RNA"/>
</dbReference>
<reference evidence="1" key="1">
    <citation type="submission" date="2018-02" db="EMBL/GenBank/DDBJ databases">
        <title>Rhizophora mucronata_Transcriptome.</title>
        <authorList>
            <person name="Meera S.P."/>
            <person name="Sreeshan A."/>
            <person name="Augustine A."/>
        </authorList>
    </citation>
    <scope>NUCLEOTIDE SEQUENCE</scope>
    <source>
        <tissue evidence="1">Leaf</tissue>
    </source>
</reference>
<evidence type="ECO:0000313" key="1">
    <source>
        <dbReference type="EMBL" id="MBX68585.1"/>
    </source>
</evidence>
<accession>A0A2P2QNT6</accession>
<protein>
    <submittedName>
        <fullName evidence="1">Uncharacterized protein</fullName>
    </submittedName>
</protein>
<name>A0A2P2QNT6_RHIMU</name>
<sequence length="29" mass="3560">MFILQFVYFNEHLLVAVEFKMKGQTWQVI</sequence>
<organism evidence="1">
    <name type="scientific">Rhizophora mucronata</name>
    <name type="common">Asiatic mangrove</name>
    <dbReference type="NCBI Taxonomy" id="61149"/>
    <lineage>
        <taxon>Eukaryota</taxon>
        <taxon>Viridiplantae</taxon>
        <taxon>Streptophyta</taxon>
        <taxon>Embryophyta</taxon>
        <taxon>Tracheophyta</taxon>
        <taxon>Spermatophyta</taxon>
        <taxon>Magnoliopsida</taxon>
        <taxon>eudicotyledons</taxon>
        <taxon>Gunneridae</taxon>
        <taxon>Pentapetalae</taxon>
        <taxon>rosids</taxon>
        <taxon>fabids</taxon>
        <taxon>Malpighiales</taxon>
        <taxon>Rhizophoraceae</taxon>
        <taxon>Rhizophora</taxon>
    </lineage>
</organism>